<comment type="similarity">
    <text evidence="8">Belongs to the MurJ/MviN family.</text>
</comment>
<comment type="function">
    <text evidence="8">Involved in peptidoglycan biosynthesis. Transports lipid-linked peptidoglycan precursors from the inner to the outer leaflet of the cytoplasmic membrane.</text>
</comment>
<feature type="transmembrane region" description="Helical" evidence="9">
    <location>
        <begin position="330"/>
        <end position="349"/>
    </location>
</feature>
<feature type="transmembrane region" description="Helical" evidence="9">
    <location>
        <begin position="163"/>
        <end position="184"/>
    </location>
</feature>
<dbReference type="GO" id="GO:0015648">
    <property type="term" value="F:lipid-linked peptidoglycan transporter activity"/>
    <property type="evidence" value="ECO:0007669"/>
    <property type="project" value="UniProtKB-UniRule"/>
</dbReference>
<dbReference type="NCBIfam" id="TIGR01695">
    <property type="entry name" value="murJ_mviN"/>
    <property type="match status" value="1"/>
</dbReference>
<feature type="transmembrane region" description="Helical" evidence="9">
    <location>
        <begin position="399"/>
        <end position="418"/>
    </location>
</feature>
<dbReference type="PANTHER" id="PTHR47019:SF1">
    <property type="entry name" value="LIPID II FLIPPASE MURJ"/>
    <property type="match status" value="1"/>
</dbReference>
<keyword evidence="7 8" id="KW-0472">Membrane</keyword>
<feature type="transmembrane region" description="Helical" evidence="9">
    <location>
        <begin position="26"/>
        <end position="45"/>
    </location>
</feature>
<keyword evidence="4 8" id="KW-0133">Cell shape</keyword>
<dbReference type="CDD" id="cd13123">
    <property type="entry name" value="MATE_MurJ_like"/>
    <property type="match status" value="1"/>
</dbReference>
<evidence type="ECO:0000256" key="4">
    <source>
        <dbReference type="ARBA" id="ARBA00022960"/>
    </source>
</evidence>
<dbReference type="AlphaFoldDB" id="A0A4R7HZN2"/>
<reference evidence="10 11" key="1">
    <citation type="submission" date="2019-03" db="EMBL/GenBank/DDBJ databases">
        <title>Sequencing the genomes of 1000 actinobacteria strains.</title>
        <authorList>
            <person name="Klenk H.-P."/>
        </authorList>
    </citation>
    <scope>NUCLEOTIDE SEQUENCE [LARGE SCALE GENOMIC DNA]</scope>
    <source>
        <strain evidence="10 11">DSM 18936</strain>
    </source>
</reference>
<keyword evidence="2 8" id="KW-1003">Cell membrane</keyword>
<dbReference type="GO" id="GO:0071555">
    <property type="term" value="P:cell wall organization"/>
    <property type="evidence" value="ECO:0007669"/>
    <property type="project" value="UniProtKB-UniRule"/>
</dbReference>
<protein>
    <recommendedName>
        <fullName evidence="8">Lipid II flippase</fullName>
    </recommendedName>
</protein>
<keyword evidence="11" id="KW-1185">Reference proteome</keyword>
<proteinExistence type="inferred from homology"/>
<evidence type="ECO:0000256" key="1">
    <source>
        <dbReference type="ARBA" id="ARBA00004651"/>
    </source>
</evidence>
<feature type="transmembrane region" description="Helical" evidence="9">
    <location>
        <begin position="51"/>
        <end position="73"/>
    </location>
</feature>
<dbReference type="InterPro" id="IPR004268">
    <property type="entry name" value="MurJ"/>
</dbReference>
<comment type="subcellular location">
    <subcellularLocation>
        <location evidence="1">Cell membrane</location>
        <topology evidence="1">Multi-pass membrane protein</topology>
    </subcellularLocation>
</comment>
<keyword evidence="3 9" id="KW-0812">Transmembrane</keyword>
<dbReference type="GO" id="GO:0009252">
    <property type="term" value="P:peptidoglycan biosynthetic process"/>
    <property type="evidence" value="ECO:0007669"/>
    <property type="project" value="UniProtKB-UniRule"/>
</dbReference>
<keyword evidence="8" id="KW-0813">Transport</keyword>
<accession>A0A4R7HZN2</accession>
<dbReference type="OrthoDB" id="9786339at2"/>
<sequence length="528" mass="56770">MSSLLRSNLVVASGTAMSRVSGLARWFVFAYVIGQTALADAYVLANETPNIVYDLLLGGVLSATLVPLFTTFARTDGDDEGDDHATNVIITVSVTLMVALTVVAVAAAPLVFRLYSLDVADEVDVELFRQVGTTLARIFLVQILFYGLTGVANAYLNSRRRFVAAAWSPVLPNLIIIVTLLSLPGAGSTEYGLADVIDDSRVRWTLGLGATAGIAAMAVVVVPAMFAAGLRFKPSWDWQHPAVRKLLVLSGWTIGFVVANQVAVVVIRNLANAEGEGILTAYVQAFTWFVLPHGLLAVSISTTFQPEMARAVKAHDQAAFVRHTSLGTRMIAVLTLPAAAGMLVLREPIIGLMRRGQFDSNDLQNTAEALSGLALGLVGFSVYLFVLRGFYAHQDTRTPFVLNVGENLLNIVLAFAFVGRWGVLGLGLAYAIAYLVSSVWALNVLSYKVPAFRVRDVVGGMWKMGLAAVLMAEAMWFVTHRVDSDVGWAGFAQVVIGGTVGLVVYGAALFVLRADEVAWLRRRFARSG</sequence>
<name>A0A4R7HZN2_9ACTN</name>
<dbReference type="GO" id="GO:0005886">
    <property type="term" value="C:plasma membrane"/>
    <property type="evidence" value="ECO:0007669"/>
    <property type="project" value="UniProtKB-SubCell"/>
</dbReference>
<feature type="transmembrane region" description="Helical" evidence="9">
    <location>
        <begin position="424"/>
        <end position="445"/>
    </location>
</feature>
<organism evidence="10 11">
    <name type="scientific">Ilumatobacter fluminis</name>
    <dbReference type="NCBI Taxonomy" id="467091"/>
    <lineage>
        <taxon>Bacteria</taxon>
        <taxon>Bacillati</taxon>
        <taxon>Actinomycetota</taxon>
        <taxon>Acidimicrobiia</taxon>
        <taxon>Acidimicrobiales</taxon>
        <taxon>Ilumatobacteraceae</taxon>
        <taxon>Ilumatobacter</taxon>
    </lineage>
</organism>
<evidence type="ECO:0000256" key="3">
    <source>
        <dbReference type="ARBA" id="ARBA00022692"/>
    </source>
</evidence>
<dbReference type="EMBL" id="SOAU01000001">
    <property type="protein sequence ID" value="TDT16009.1"/>
    <property type="molecule type" value="Genomic_DNA"/>
</dbReference>
<feature type="transmembrane region" description="Helical" evidence="9">
    <location>
        <begin position="246"/>
        <end position="267"/>
    </location>
</feature>
<dbReference type="InterPro" id="IPR051050">
    <property type="entry name" value="Lipid_II_flippase_MurJ/MviN"/>
</dbReference>
<dbReference type="PRINTS" id="PR01806">
    <property type="entry name" value="VIRFACTRMVIN"/>
</dbReference>
<comment type="caution">
    <text evidence="10">The sequence shown here is derived from an EMBL/GenBank/DDBJ whole genome shotgun (WGS) entry which is preliminary data.</text>
</comment>
<dbReference type="RefSeq" id="WP_133868414.1">
    <property type="nucleotide sequence ID" value="NZ_SOAU01000001.1"/>
</dbReference>
<dbReference type="PANTHER" id="PTHR47019">
    <property type="entry name" value="LIPID II FLIPPASE MURJ"/>
    <property type="match status" value="1"/>
</dbReference>
<evidence type="ECO:0000313" key="10">
    <source>
        <dbReference type="EMBL" id="TDT16009.1"/>
    </source>
</evidence>
<evidence type="ECO:0000256" key="8">
    <source>
        <dbReference type="PIRNR" id="PIRNR002869"/>
    </source>
</evidence>
<evidence type="ECO:0000313" key="11">
    <source>
        <dbReference type="Proteomes" id="UP000294558"/>
    </source>
</evidence>
<dbReference type="Proteomes" id="UP000294558">
    <property type="component" value="Unassembled WGS sequence"/>
</dbReference>
<keyword evidence="5 8" id="KW-0573">Peptidoglycan synthesis</keyword>
<feature type="transmembrane region" description="Helical" evidence="9">
    <location>
        <begin position="204"/>
        <end position="226"/>
    </location>
</feature>
<gene>
    <name evidence="10" type="ORF">BDK89_1591</name>
</gene>
<evidence type="ECO:0000256" key="2">
    <source>
        <dbReference type="ARBA" id="ARBA00022475"/>
    </source>
</evidence>
<keyword evidence="8" id="KW-0961">Cell wall biogenesis/degradation</keyword>
<evidence type="ECO:0000256" key="9">
    <source>
        <dbReference type="SAM" id="Phobius"/>
    </source>
</evidence>
<feature type="transmembrane region" description="Helical" evidence="9">
    <location>
        <begin position="135"/>
        <end position="156"/>
    </location>
</feature>
<evidence type="ECO:0000256" key="5">
    <source>
        <dbReference type="ARBA" id="ARBA00022984"/>
    </source>
</evidence>
<dbReference type="GO" id="GO:0034204">
    <property type="term" value="P:lipid translocation"/>
    <property type="evidence" value="ECO:0007669"/>
    <property type="project" value="TreeGrafter"/>
</dbReference>
<feature type="transmembrane region" description="Helical" evidence="9">
    <location>
        <begin position="279"/>
        <end position="300"/>
    </location>
</feature>
<feature type="transmembrane region" description="Helical" evidence="9">
    <location>
        <begin position="85"/>
        <end position="115"/>
    </location>
</feature>
<evidence type="ECO:0000256" key="6">
    <source>
        <dbReference type="ARBA" id="ARBA00022989"/>
    </source>
</evidence>
<dbReference type="Pfam" id="PF03023">
    <property type="entry name" value="MurJ"/>
    <property type="match status" value="1"/>
</dbReference>
<dbReference type="GO" id="GO:0008360">
    <property type="term" value="P:regulation of cell shape"/>
    <property type="evidence" value="ECO:0007669"/>
    <property type="project" value="UniProtKB-UniRule"/>
</dbReference>
<keyword evidence="6 9" id="KW-1133">Transmembrane helix</keyword>
<feature type="transmembrane region" description="Helical" evidence="9">
    <location>
        <begin position="457"/>
        <end position="478"/>
    </location>
</feature>
<evidence type="ECO:0000256" key="7">
    <source>
        <dbReference type="ARBA" id="ARBA00023136"/>
    </source>
</evidence>
<dbReference type="PIRSF" id="PIRSF002869">
    <property type="entry name" value="MviN"/>
    <property type="match status" value="1"/>
</dbReference>
<feature type="transmembrane region" description="Helical" evidence="9">
    <location>
        <begin position="369"/>
        <end position="387"/>
    </location>
</feature>
<feature type="transmembrane region" description="Helical" evidence="9">
    <location>
        <begin position="490"/>
        <end position="512"/>
    </location>
</feature>